<accession>A0A7I7YAI3</accession>
<evidence type="ECO:0000313" key="1">
    <source>
        <dbReference type="EMBL" id="BBZ38718.1"/>
    </source>
</evidence>
<name>A0A7I7YAI3_9MYCO</name>
<organism evidence="1 2">
    <name type="scientific">Mycobacterium conspicuum</name>
    <dbReference type="NCBI Taxonomy" id="44010"/>
    <lineage>
        <taxon>Bacteria</taxon>
        <taxon>Bacillati</taxon>
        <taxon>Actinomycetota</taxon>
        <taxon>Actinomycetes</taxon>
        <taxon>Mycobacteriales</taxon>
        <taxon>Mycobacteriaceae</taxon>
        <taxon>Mycobacterium</taxon>
    </lineage>
</organism>
<dbReference type="EMBL" id="AP022613">
    <property type="protein sequence ID" value="BBZ38718.1"/>
    <property type="molecule type" value="Genomic_DNA"/>
</dbReference>
<keyword evidence="2" id="KW-1185">Reference proteome</keyword>
<protein>
    <submittedName>
        <fullName evidence="1">Uncharacterized protein</fullName>
    </submittedName>
</protein>
<reference evidence="1 2" key="1">
    <citation type="journal article" date="2019" name="Emerg. Microbes Infect.">
        <title>Comprehensive subspecies identification of 175 nontuberculous mycobacteria species based on 7547 genomic profiles.</title>
        <authorList>
            <person name="Matsumoto Y."/>
            <person name="Kinjo T."/>
            <person name="Motooka D."/>
            <person name="Nabeya D."/>
            <person name="Jung N."/>
            <person name="Uechi K."/>
            <person name="Horii T."/>
            <person name="Iida T."/>
            <person name="Fujita J."/>
            <person name="Nakamura S."/>
        </authorList>
    </citation>
    <scope>NUCLEOTIDE SEQUENCE [LARGE SCALE GENOMIC DNA]</scope>
    <source>
        <strain evidence="1 2">JCM 14738</strain>
    </source>
</reference>
<evidence type="ECO:0000313" key="2">
    <source>
        <dbReference type="Proteomes" id="UP000467385"/>
    </source>
</evidence>
<gene>
    <name evidence="1" type="ORF">MCNS_17810</name>
</gene>
<dbReference type="RefSeq" id="WP_139825494.1">
    <property type="nucleotide sequence ID" value="NZ_AP022613.1"/>
</dbReference>
<dbReference type="Proteomes" id="UP000467385">
    <property type="component" value="Chromosome"/>
</dbReference>
<dbReference type="AlphaFoldDB" id="A0A7I7YAI3"/>
<sequence length="143" mass="15611">MTTADETARDLTTREIVDELIRRHKSGVTTAAEGTVTVERANCRQSRIRMGQPSSINGTRVALLSAVRCAARLSDSPTGTRMVDIRSRSRWKLGSMACQKIAPKRPRSWRPTGHLIDLAQAATQAALLLAEARGWLDEGSAGR</sequence>
<proteinExistence type="predicted"/>